<evidence type="ECO:0000256" key="4">
    <source>
        <dbReference type="ARBA" id="ARBA00022692"/>
    </source>
</evidence>
<evidence type="ECO:0000256" key="7">
    <source>
        <dbReference type="ARBA" id="ARBA00023136"/>
    </source>
</evidence>
<evidence type="ECO:0000313" key="12">
    <source>
        <dbReference type="Proteomes" id="UP000606974"/>
    </source>
</evidence>
<dbReference type="GO" id="GO:0006874">
    <property type="term" value="P:intracellular calcium ion homeostasis"/>
    <property type="evidence" value="ECO:0007669"/>
    <property type="project" value="TreeGrafter"/>
</dbReference>
<evidence type="ECO:0000256" key="1">
    <source>
        <dbReference type="ARBA" id="ARBA00004127"/>
    </source>
</evidence>
<keyword evidence="12" id="KW-1185">Reference proteome</keyword>
<gene>
    <name evidence="11" type="ORF">GJ744_004852</name>
</gene>
<reference evidence="11" key="1">
    <citation type="submission" date="2020-02" db="EMBL/GenBank/DDBJ databases">
        <authorList>
            <person name="Palmer J.M."/>
        </authorList>
    </citation>
    <scope>NUCLEOTIDE SEQUENCE</scope>
    <source>
        <strain evidence="11">EPUS1.4</strain>
        <tissue evidence="11">Thallus</tissue>
    </source>
</reference>
<comment type="similarity">
    <text evidence="2">Belongs to the Ca(2+):cation antiporter (CaCA) (TC 2.A.19) family.</text>
</comment>
<evidence type="ECO:0000256" key="6">
    <source>
        <dbReference type="ARBA" id="ARBA00023065"/>
    </source>
</evidence>
<dbReference type="EMBL" id="JAACFV010000021">
    <property type="protein sequence ID" value="KAF7511287.1"/>
    <property type="molecule type" value="Genomic_DNA"/>
</dbReference>
<dbReference type="GO" id="GO:0015369">
    <property type="term" value="F:calcium:proton antiporter activity"/>
    <property type="evidence" value="ECO:0007669"/>
    <property type="project" value="UniProtKB-ARBA"/>
</dbReference>
<feature type="transmembrane region" description="Helical" evidence="9">
    <location>
        <begin position="132"/>
        <end position="155"/>
    </location>
</feature>
<comment type="subcellular location">
    <subcellularLocation>
        <location evidence="1">Endomembrane system</location>
        <topology evidence="1">Multi-pass membrane protein</topology>
    </subcellularLocation>
</comment>
<dbReference type="GO" id="GO:0012505">
    <property type="term" value="C:endomembrane system"/>
    <property type="evidence" value="ECO:0007669"/>
    <property type="project" value="UniProtKB-SubCell"/>
</dbReference>
<feature type="transmembrane region" description="Helical" evidence="9">
    <location>
        <begin position="420"/>
        <end position="437"/>
    </location>
</feature>
<evidence type="ECO:0000256" key="5">
    <source>
        <dbReference type="ARBA" id="ARBA00022989"/>
    </source>
</evidence>
<feature type="transmembrane region" description="Helical" evidence="9">
    <location>
        <begin position="77"/>
        <end position="95"/>
    </location>
</feature>
<evidence type="ECO:0000256" key="8">
    <source>
        <dbReference type="SAM" id="MobiDB-lite"/>
    </source>
</evidence>
<keyword evidence="3" id="KW-0813">Transport</keyword>
<feature type="domain" description="Sodium/calcium exchanger membrane region" evidence="10">
    <location>
        <begin position="320"/>
        <end position="460"/>
    </location>
</feature>
<dbReference type="Proteomes" id="UP000606974">
    <property type="component" value="Unassembled WGS sequence"/>
</dbReference>
<feature type="domain" description="Sodium/calcium exchanger membrane region" evidence="10">
    <location>
        <begin position="101"/>
        <end position="283"/>
    </location>
</feature>
<feature type="transmembrane region" description="Helical" evidence="9">
    <location>
        <begin position="260"/>
        <end position="281"/>
    </location>
</feature>
<dbReference type="PANTHER" id="PTHR31503">
    <property type="entry name" value="VACUOLAR CALCIUM ION TRANSPORTER"/>
    <property type="match status" value="1"/>
</dbReference>
<feature type="region of interest" description="Disordered" evidence="8">
    <location>
        <begin position="1"/>
        <end position="36"/>
    </location>
</feature>
<feature type="transmembrane region" description="Helical" evidence="9">
    <location>
        <begin position="167"/>
        <end position="189"/>
    </location>
</feature>
<protein>
    <recommendedName>
        <fullName evidence="10">Sodium/calcium exchanger membrane region domain-containing protein</fullName>
    </recommendedName>
</protein>
<dbReference type="Pfam" id="PF01699">
    <property type="entry name" value="Na_Ca_ex"/>
    <property type="match status" value="2"/>
</dbReference>
<dbReference type="OrthoDB" id="1699231at2759"/>
<dbReference type="InterPro" id="IPR044880">
    <property type="entry name" value="NCX_ion-bd_dom_sf"/>
</dbReference>
<sequence length="482" mass="53177">MTLFSRKRPRSSEAAHRVSQEPFTTDKPSKHHMLPTHYNNGRLVTKGIQAEGESGRSGFHPVHFGRVAWRSSCRASMFLNVLWPFVPAGIALFYTRRESTLLVFAINYIAMIPAANLLGYAGQELARKLPRVLGILLEITFGAVVEIVLFIVLIVKDHRDGHNVAVIKAAILGSILANLLLCLGCCFFLGGTKRHEQVFHEAVSEVGSNLLLVAGFALLIPSAFYSALRSSAFGPGDAVPTGEDGTPLEVFTLARLNHDILAISRGTAIVLIVAFILFIWYNTKSHDTIFDDVLAADEEKDVDRERDLAKAKFTLTECIIAIVVSLTLVSIIAVILVNEIHPMVEEYGIPDNFMGLILVPLVEKFAEHITAIDEAWDDQINFALFHCLGPSIQTALFNAPLVILVGWGLHNHFMDLNFEIFQIVLLVLSIMVVGNFLRDKKSNYLEGGLLVLVYVIVALSAWYYPNPTLTTSNSDSTGVESH</sequence>
<organism evidence="11 12">
    <name type="scientific">Endocarpon pusillum</name>
    <dbReference type="NCBI Taxonomy" id="364733"/>
    <lineage>
        <taxon>Eukaryota</taxon>
        <taxon>Fungi</taxon>
        <taxon>Dikarya</taxon>
        <taxon>Ascomycota</taxon>
        <taxon>Pezizomycotina</taxon>
        <taxon>Eurotiomycetes</taxon>
        <taxon>Chaetothyriomycetidae</taxon>
        <taxon>Verrucariales</taxon>
        <taxon>Verrucariaceae</taxon>
        <taxon>Endocarpon</taxon>
    </lineage>
</organism>
<evidence type="ECO:0000313" key="11">
    <source>
        <dbReference type="EMBL" id="KAF7511287.1"/>
    </source>
</evidence>
<dbReference type="InterPro" id="IPR004837">
    <property type="entry name" value="NaCa_Exmemb"/>
</dbReference>
<feature type="transmembrane region" description="Helical" evidence="9">
    <location>
        <begin position="313"/>
        <end position="337"/>
    </location>
</feature>
<dbReference type="AlphaFoldDB" id="A0A8H7E6N4"/>
<evidence type="ECO:0000256" key="2">
    <source>
        <dbReference type="ARBA" id="ARBA00008170"/>
    </source>
</evidence>
<proteinExistence type="inferred from homology"/>
<dbReference type="PANTHER" id="PTHR31503:SF14">
    <property type="entry name" value="VACUOLAR CALCIUM ION TRANSPORTER"/>
    <property type="match status" value="1"/>
</dbReference>
<name>A0A8H7E6N4_9EURO</name>
<feature type="compositionally biased region" description="Basic and acidic residues" evidence="8">
    <location>
        <begin position="10"/>
        <end position="19"/>
    </location>
</feature>
<comment type="caution">
    <text evidence="11">The sequence shown here is derived from an EMBL/GenBank/DDBJ whole genome shotgun (WGS) entry which is preliminary data.</text>
</comment>
<dbReference type="FunFam" id="1.20.1420.30:FF:000026">
    <property type="entry name" value="Vacuolar calcium ion transporter"/>
    <property type="match status" value="1"/>
</dbReference>
<feature type="transmembrane region" description="Helical" evidence="9">
    <location>
        <begin position="210"/>
        <end position="228"/>
    </location>
</feature>
<dbReference type="GO" id="GO:0000329">
    <property type="term" value="C:fungal-type vacuole membrane"/>
    <property type="evidence" value="ECO:0007669"/>
    <property type="project" value="TreeGrafter"/>
</dbReference>
<keyword evidence="4 9" id="KW-0812">Transmembrane</keyword>
<keyword evidence="6" id="KW-0406">Ion transport</keyword>
<evidence type="ECO:0000259" key="10">
    <source>
        <dbReference type="Pfam" id="PF01699"/>
    </source>
</evidence>
<feature type="transmembrane region" description="Helical" evidence="9">
    <location>
        <begin position="444"/>
        <end position="464"/>
    </location>
</feature>
<dbReference type="Gene3D" id="1.20.1420.30">
    <property type="entry name" value="NCX, central ion-binding region"/>
    <property type="match status" value="2"/>
</dbReference>
<keyword evidence="5 9" id="KW-1133">Transmembrane helix</keyword>
<feature type="transmembrane region" description="Helical" evidence="9">
    <location>
        <begin position="101"/>
        <end position="120"/>
    </location>
</feature>
<accession>A0A8H7E6N4</accession>
<dbReference type="InterPro" id="IPR004713">
    <property type="entry name" value="CaH_exchang"/>
</dbReference>
<evidence type="ECO:0000256" key="3">
    <source>
        <dbReference type="ARBA" id="ARBA00022448"/>
    </source>
</evidence>
<keyword evidence="7 9" id="KW-0472">Membrane</keyword>
<evidence type="ECO:0000256" key="9">
    <source>
        <dbReference type="SAM" id="Phobius"/>
    </source>
</evidence>